<dbReference type="GO" id="GO:0032259">
    <property type="term" value="P:methylation"/>
    <property type="evidence" value="ECO:0007669"/>
    <property type="project" value="UniProtKB-KW"/>
</dbReference>
<dbReference type="NCBIfam" id="TIGR01444">
    <property type="entry name" value="fkbM_fam"/>
    <property type="match status" value="1"/>
</dbReference>
<dbReference type="Pfam" id="PF05050">
    <property type="entry name" value="Methyltransf_21"/>
    <property type="match status" value="1"/>
</dbReference>
<dbReference type="EMBL" id="CP123443">
    <property type="protein sequence ID" value="WGK70134.1"/>
    <property type="molecule type" value="Genomic_DNA"/>
</dbReference>
<gene>
    <name evidence="2" type="ORF">P0082_04540</name>
</gene>
<dbReference type="PANTHER" id="PTHR34203">
    <property type="entry name" value="METHYLTRANSFERASE, FKBM FAMILY PROTEIN"/>
    <property type="match status" value="1"/>
</dbReference>
<proteinExistence type="predicted"/>
<feature type="domain" description="Methyltransferase FkbM" evidence="1">
    <location>
        <begin position="236"/>
        <end position="405"/>
    </location>
</feature>
<dbReference type="RefSeq" id="WP_326928341.1">
    <property type="nucleotide sequence ID" value="NZ_CP123443.1"/>
</dbReference>
<name>A0ABY8MMZ8_9SPIO</name>
<protein>
    <submittedName>
        <fullName evidence="2">FkbM family methyltransferase</fullName>
    </submittedName>
</protein>
<dbReference type="InterPro" id="IPR052514">
    <property type="entry name" value="SAM-dependent_MTase"/>
</dbReference>
<dbReference type="Gene3D" id="3.40.50.150">
    <property type="entry name" value="Vaccinia Virus protein VP39"/>
    <property type="match status" value="1"/>
</dbReference>
<keyword evidence="3" id="KW-1185">Reference proteome</keyword>
<dbReference type="PANTHER" id="PTHR34203:SF15">
    <property type="entry name" value="SLL1173 PROTEIN"/>
    <property type="match status" value="1"/>
</dbReference>
<dbReference type="Proteomes" id="UP001228690">
    <property type="component" value="Chromosome"/>
</dbReference>
<reference evidence="2 3" key="1">
    <citation type="submission" date="2023-04" db="EMBL/GenBank/DDBJ databases">
        <title>Spirochaete genome identified in red abalone sample constitutes a novel genus.</title>
        <authorList>
            <person name="Sharma S.P."/>
            <person name="Purcell C.M."/>
            <person name="Hyde J.R."/>
            <person name="Severin A.J."/>
        </authorList>
    </citation>
    <scope>NUCLEOTIDE SEQUENCE [LARGE SCALE GENOMIC DNA]</scope>
    <source>
        <strain evidence="2 3">SP-2023</strain>
    </source>
</reference>
<keyword evidence="2" id="KW-0808">Transferase</keyword>
<dbReference type="SUPFAM" id="SSF53335">
    <property type="entry name" value="S-adenosyl-L-methionine-dependent methyltransferases"/>
    <property type="match status" value="1"/>
</dbReference>
<dbReference type="GO" id="GO:0008168">
    <property type="term" value="F:methyltransferase activity"/>
    <property type="evidence" value="ECO:0007669"/>
    <property type="project" value="UniProtKB-KW"/>
</dbReference>
<evidence type="ECO:0000313" key="2">
    <source>
        <dbReference type="EMBL" id="WGK70134.1"/>
    </source>
</evidence>
<organism evidence="2 3">
    <name type="scientific">Candidatus Haliotispira prima</name>
    <dbReference type="NCBI Taxonomy" id="3034016"/>
    <lineage>
        <taxon>Bacteria</taxon>
        <taxon>Pseudomonadati</taxon>
        <taxon>Spirochaetota</taxon>
        <taxon>Spirochaetia</taxon>
        <taxon>Spirochaetales</taxon>
        <taxon>Spirochaetaceae</taxon>
        <taxon>Candidatus Haliotispira</taxon>
    </lineage>
</organism>
<dbReference type="InterPro" id="IPR006342">
    <property type="entry name" value="FkbM_mtfrase"/>
</dbReference>
<accession>A0ABY8MMZ8</accession>
<dbReference type="InterPro" id="IPR029063">
    <property type="entry name" value="SAM-dependent_MTases_sf"/>
</dbReference>
<keyword evidence="2" id="KW-0489">Methyltransferase</keyword>
<sequence length="445" mass="51045">MIDELKSYDKVPEDIQPNIFSGPHFFTRHVVLNYKDSTIIPRALIVPDIRPVDSDESARHYWGIGCHHFHDSWGIKEDNIKYLQTREREYEGKEHIEAKGSGIHMYPKPFIKKLIKRLLLITGVKKLINRWKRLMLKEVKSELAEIKAGFVEMQSRLVEVKSELVEIKAKPANKSRDNKVYPSGDGTIIFRAEEGHHLQVLAGDRSVTPHAVDDLFERGHRLFIKKILRKGDWFVDAGANVGMFTHLAAQSVGRFGKVFAFEPNKVCADIIDQTTIINYNFFPIEIHNVALSDTEKSENFLFSGSNFGSASLAADSVDLMVPYTQKNLESRVVECKLLDSYIPDYGHIRCCKIDVEGYEAAVLRGAEKLISNYRIDYLLIEVYYEVCGYDRMKDLLEYIRRMVYDLGYSLFVIDDDGNCSEMSFEYLAVTQYAYALLKSPKATDH</sequence>
<evidence type="ECO:0000259" key="1">
    <source>
        <dbReference type="Pfam" id="PF05050"/>
    </source>
</evidence>
<evidence type="ECO:0000313" key="3">
    <source>
        <dbReference type="Proteomes" id="UP001228690"/>
    </source>
</evidence>